<dbReference type="InterPro" id="IPR036770">
    <property type="entry name" value="Ankyrin_rpt-contain_sf"/>
</dbReference>
<dbReference type="AlphaFoldDB" id="A0A9W9N6J1"/>
<protein>
    <submittedName>
        <fullName evidence="1">Ankyrin</fullName>
    </submittedName>
</protein>
<keyword evidence="2" id="KW-1185">Reference proteome</keyword>
<reference evidence="1" key="2">
    <citation type="journal article" date="2023" name="IMA Fungus">
        <title>Comparative genomic study of the Penicillium genus elucidates a diverse pangenome and 15 lateral gene transfer events.</title>
        <authorList>
            <person name="Petersen C."/>
            <person name="Sorensen T."/>
            <person name="Nielsen M.R."/>
            <person name="Sondergaard T.E."/>
            <person name="Sorensen J.L."/>
            <person name="Fitzpatrick D.A."/>
            <person name="Frisvad J.C."/>
            <person name="Nielsen K.L."/>
        </authorList>
    </citation>
    <scope>NUCLEOTIDE SEQUENCE</scope>
    <source>
        <strain evidence="1">IBT 20477</strain>
    </source>
</reference>
<dbReference type="Proteomes" id="UP001150942">
    <property type="component" value="Unassembled WGS sequence"/>
</dbReference>
<sequence>MGGVALCDLSSQLTMWHLHRYAEVHSTGVFGPGTEVHEWNPDEWDPFHLAAEKGSIDALRLLAQIEPLEARLRRKNIKLLNIAYLYARFETAEYLLSCSPPLRENLDDQESTESPLLSAVGALGFTKKGLGRDVDKSEIENFV</sequence>
<name>A0A9W9N6J1_9EURO</name>
<reference evidence="1" key="1">
    <citation type="submission" date="2022-11" db="EMBL/GenBank/DDBJ databases">
        <authorList>
            <person name="Petersen C."/>
        </authorList>
    </citation>
    <scope>NUCLEOTIDE SEQUENCE</scope>
    <source>
        <strain evidence="1">IBT 20477</strain>
    </source>
</reference>
<dbReference type="OrthoDB" id="823504at2759"/>
<proteinExistence type="predicted"/>
<gene>
    <name evidence="1" type="ORF">N7449_000793</name>
</gene>
<dbReference type="EMBL" id="JAPQKQ010000001">
    <property type="protein sequence ID" value="KAJ5213624.1"/>
    <property type="molecule type" value="Genomic_DNA"/>
</dbReference>
<evidence type="ECO:0000313" key="2">
    <source>
        <dbReference type="Proteomes" id="UP001150942"/>
    </source>
</evidence>
<comment type="caution">
    <text evidence="1">The sequence shown here is derived from an EMBL/GenBank/DDBJ whole genome shotgun (WGS) entry which is preliminary data.</text>
</comment>
<accession>A0A9W9N6J1</accession>
<organism evidence="1 2">
    <name type="scientific">Penicillium cf. viridicatum</name>
    <dbReference type="NCBI Taxonomy" id="2972119"/>
    <lineage>
        <taxon>Eukaryota</taxon>
        <taxon>Fungi</taxon>
        <taxon>Dikarya</taxon>
        <taxon>Ascomycota</taxon>
        <taxon>Pezizomycotina</taxon>
        <taxon>Eurotiomycetes</taxon>
        <taxon>Eurotiomycetidae</taxon>
        <taxon>Eurotiales</taxon>
        <taxon>Aspergillaceae</taxon>
        <taxon>Penicillium</taxon>
    </lineage>
</organism>
<dbReference type="Gene3D" id="1.25.40.20">
    <property type="entry name" value="Ankyrin repeat-containing domain"/>
    <property type="match status" value="1"/>
</dbReference>
<dbReference type="SUPFAM" id="SSF48403">
    <property type="entry name" value="Ankyrin repeat"/>
    <property type="match status" value="1"/>
</dbReference>
<evidence type="ECO:0000313" key="1">
    <source>
        <dbReference type="EMBL" id="KAJ5213624.1"/>
    </source>
</evidence>